<dbReference type="Proteomes" id="UP000054995">
    <property type="component" value="Unassembled WGS sequence"/>
</dbReference>
<evidence type="ECO:0000313" key="1">
    <source>
        <dbReference type="EMBL" id="KRY81548.1"/>
    </source>
</evidence>
<name>A0A0V1F6Y6_TRIPS</name>
<sequence>MVNKTWVGSFPVEKSSPDVNPIQVTNEHKIELKKKMRMNDILSRQENLHSLFAANKKAEI</sequence>
<organism evidence="1 2">
    <name type="scientific">Trichinella pseudospiralis</name>
    <name type="common">Parasitic roundworm</name>
    <dbReference type="NCBI Taxonomy" id="6337"/>
    <lineage>
        <taxon>Eukaryota</taxon>
        <taxon>Metazoa</taxon>
        <taxon>Ecdysozoa</taxon>
        <taxon>Nematoda</taxon>
        <taxon>Enoplea</taxon>
        <taxon>Dorylaimia</taxon>
        <taxon>Trichinellida</taxon>
        <taxon>Trichinellidae</taxon>
        <taxon>Trichinella</taxon>
    </lineage>
</organism>
<dbReference type="AlphaFoldDB" id="A0A0V1F6Y6"/>
<gene>
    <name evidence="1" type="ORF">T4D_10922</name>
</gene>
<reference evidence="1 2" key="1">
    <citation type="submission" date="2015-01" db="EMBL/GenBank/DDBJ databases">
        <title>Evolution of Trichinella species and genotypes.</title>
        <authorList>
            <person name="Korhonen P.K."/>
            <person name="Edoardo P."/>
            <person name="Giuseppe L.R."/>
            <person name="Gasser R.B."/>
        </authorList>
    </citation>
    <scope>NUCLEOTIDE SEQUENCE [LARGE SCALE GENOMIC DNA]</scope>
    <source>
        <strain evidence="1">ISS470</strain>
    </source>
</reference>
<protein>
    <submittedName>
        <fullName evidence="1">Uncharacterized protein</fullName>
    </submittedName>
</protein>
<evidence type="ECO:0000313" key="2">
    <source>
        <dbReference type="Proteomes" id="UP000054995"/>
    </source>
</evidence>
<dbReference type="EMBL" id="JYDT01000219">
    <property type="protein sequence ID" value="KRY81548.1"/>
    <property type="molecule type" value="Genomic_DNA"/>
</dbReference>
<comment type="caution">
    <text evidence="1">The sequence shown here is derived from an EMBL/GenBank/DDBJ whole genome shotgun (WGS) entry which is preliminary data.</text>
</comment>
<accession>A0A0V1F6Y6</accession>
<keyword evidence="2" id="KW-1185">Reference proteome</keyword>
<proteinExistence type="predicted"/>